<reference evidence="1" key="1">
    <citation type="submission" date="2013-12" db="EMBL/GenBank/DDBJ databases">
        <authorList>
            <person name="Omoto C.K."/>
            <person name="Sibley D."/>
            <person name="Venepally P."/>
            <person name="Hadjithomas M."/>
            <person name="Karamycheva S."/>
            <person name="Brunk B."/>
            <person name="Roos D."/>
            <person name="Caler E."/>
            <person name="Lorenzi H."/>
        </authorList>
    </citation>
    <scope>NUCLEOTIDE SEQUENCE</scope>
</reference>
<keyword evidence="2" id="KW-1185">Reference proteome</keyword>
<feature type="non-terminal residue" evidence="1">
    <location>
        <position position="43"/>
    </location>
</feature>
<dbReference type="EMBL" id="AFNH02001010">
    <property type="protein sequence ID" value="EZG45800.1"/>
    <property type="molecule type" value="Genomic_DNA"/>
</dbReference>
<evidence type="ECO:0000313" key="2">
    <source>
        <dbReference type="Proteomes" id="UP000019763"/>
    </source>
</evidence>
<sequence>MVVEVSGRDNESQTITLESEDGRLFQISVEAAKGSQHLKHFME</sequence>
<name>A0A023B0Z3_GRENI</name>
<comment type="caution">
    <text evidence="1">The sequence shown here is derived from an EMBL/GenBank/DDBJ whole genome shotgun (WGS) entry which is preliminary data.</text>
</comment>
<dbReference type="GeneID" id="22914861"/>
<proteinExistence type="predicted"/>
<gene>
    <name evidence="1" type="ORF">GNI_136690</name>
</gene>
<dbReference type="AlphaFoldDB" id="A0A023B0Z3"/>
<dbReference type="VEuPathDB" id="CryptoDB:GNI_136690"/>
<evidence type="ECO:0000313" key="1">
    <source>
        <dbReference type="EMBL" id="EZG45800.1"/>
    </source>
</evidence>
<protein>
    <submittedName>
        <fullName evidence="1">Skp1 family, tetramerization domain protein</fullName>
    </submittedName>
</protein>
<accession>A0A023B0Z3</accession>
<organism evidence="1 2">
    <name type="scientific">Gregarina niphandrodes</name>
    <name type="common">Septate eugregarine</name>
    <dbReference type="NCBI Taxonomy" id="110365"/>
    <lineage>
        <taxon>Eukaryota</taxon>
        <taxon>Sar</taxon>
        <taxon>Alveolata</taxon>
        <taxon>Apicomplexa</taxon>
        <taxon>Conoidasida</taxon>
        <taxon>Gregarinasina</taxon>
        <taxon>Eugregarinorida</taxon>
        <taxon>Gregarinidae</taxon>
        <taxon>Gregarina</taxon>
    </lineage>
</organism>
<dbReference type="RefSeq" id="XP_011132437.1">
    <property type="nucleotide sequence ID" value="XM_011134135.1"/>
</dbReference>
<dbReference type="Proteomes" id="UP000019763">
    <property type="component" value="Unassembled WGS sequence"/>
</dbReference>